<dbReference type="Proteomes" id="UP000784294">
    <property type="component" value="Unassembled WGS sequence"/>
</dbReference>
<proteinExistence type="predicted"/>
<gene>
    <name evidence="1" type="ORF">PXEA_LOCUS36810</name>
</gene>
<dbReference type="EMBL" id="CAAALY010280835">
    <property type="protein sequence ID" value="VEL43370.1"/>
    <property type="molecule type" value="Genomic_DNA"/>
</dbReference>
<keyword evidence="2" id="KW-1185">Reference proteome</keyword>
<evidence type="ECO:0000313" key="1">
    <source>
        <dbReference type="EMBL" id="VEL43370.1"/>
    </source>
</evidence>
<comment type="caution">
    <text evidence="1">The sequence shown here is derived from an EMBL/GenBank/DDBJ whole genome shotgun (WGS) entry which is preliminary data.</text>
</comment>
<name>A0A3S5B8T4_9PLAT</name>
<reference evidence="1" key="1">
    <citation type="submission" date="2018-11" db="EMBL/GenBank/DDBJ databases">
        <authorList>
            <consortium name="Pathogen Informatics"/>
        </authorList>
    </citation>
    <scope>NUCLEOTIDE SEQUENCE</scope>
</reference>
<feature type="non-terminal residue" evidence="1">
    <location>
        <position position="95"/>
    </location>
</feature>
<protein>
    <submittedName>
        <fullName evidence="1">Uncharacterized protein</fullName>
    </submittedName>
</protein>
<sequence>MVCRQPTFLLEDQSDLANWLAARGHLLSGHVELIQWPREGRTVGDHEVDSDACHRDSRYRYTGCLLVGFVTCQHDINWNGIKRPPEKIRRGLRSL</sequence>
<accession>A0A3S5B8T4</accession>
<evidence type="ECO:0000313" key="2">
    <source>
        <dbReference type="Proteomes" id="UP000784294"/>
    </source>
</evidence>
<dbReference type="AlphaFoldDB" id="A0A3S5B8T4"/>
<organism evidence="1 2">
    <name type="scientific">Protopolystoma xenopodis</name>
    <dbReference type="NCBI Taxonomy" id="117903"/>
    <lineage>
        <taxon>Eukaryota</taxon>
        <taxon>Metazoa</taxon>
        <taxon>Spiralia</taxon>
        <taxon>Lophotrochozoa</taxon>
        <taxon>Platyhelminthes</taxon>
        <taxon>Monogenea</taxon>
        <taxon>Polyopisthocotylea</taxon>
        <taxon>Polystomatidea</taxon>
        <taxon>Polystomatidae</taxon>
        <taxon>Protopolystoma</taxon>
    </lineage>
</organism>